<dbReference type="Pfam" id="PF13673">
    <property type="entry name" value="Acetyltransf_10"/>
    <property type="match status" value="1"/>
</dbReference>
<dbReference type="RefSeq" id="WP_110265547.1">
    <property type="nucleotide sequence ID" value="NZ_CAWNXA010000006.1"/>
</dbReference>
<comment type="caution">
    <text evidence="2">The sequence shown here is derived from an EMBL/GenBank/DDBJ whole genome shotgun (WGS) entry which is preliminary data.</text>
</comment>
<proteinExistence type="predicted"/>
<dbReference type="SUPFAM" id="SSF55729">
    <property type="entry name" value="Acyl-CoA N-acyltransferases (Nat)"/>
    <property type="match status" value="1"/>
</dbReference>
<gene>
    <name evidence="2" type="ORF">C8D93_106213</name>
</gene>
<dbReference type="PROSITE" id="PS51186">
    <property type="entry name" value="GNAT"/>
    <property type="match status" value="1"/>
</dbReference>
<sequence>MSADVQTPPTGLRWQWIDWPGFDPDTLYALLKLRSDIFVVEQNCAYPDMDGLDPQCRHLVGRDGNGAVQAGLRLVPPGVKHAAPALGRLVVAPSLRGTGLGRALMRAGLEGCQRWYPGQRVFLSGQQHLEDFYRTLGFETVSAPYLEDGIPHVDMLRPA</sequence>
<accession>A0A318EBW6</accession>
<feature type="domain" description="N-acetyltransferase" evidence="1">
    <location>
        <begin position="17"/>
        <end position="159"/>
    </location>
</feature>
<organism evidence="2 3">
    <name type="scientific">Sinimarinibacterium flocculans</name>
    <dbReference type="NCBI Taxonomy" id="985250"/>
    <lineage>
        <taxon>Bacteria</taxon>
        <taxon>Pseudomonadati</taxon>
        <taxon>Pseudomonadota</taxon>
        <taxon>Gammaproteobacteria</taxon>
        <taxon>Nevskiales</taxon>
        <taxon>Nevskiaceae</taxon>
        <taxon>Sinimarinibacterium</taxon>
    </lineage>
</organism>
<dbReference type="AlphaFoldDB" id="A0A318EBW6"/>
<dbReference type="Proteomes" id="UP000248330">
    <property type="component" value="Unassembled WGS sequence"/>
</dbReference>
<dbReference type="OrthoDB" id="9796171at2"/>
<evidence type="ECO:0000313" key="3">
    <source>
        <dbReference type="Proteomes" id="UP000248330"/>
    </source>
</evidence>
<dbReference type="EMBL" id="QICN01000006">
    <property type="protein sequence ID" value="PXV67235.1"/>
    <property type="molecule type" value="Genomic_DNA"/>
</dbReference>
<dbReference type="GO" id="GO:0016747">
    <property type="term" value="F:acyltransferase activity, transferring groups other than amino-acyl groups"/>
    <property type="evidence" value="ECO:0007669"/>
    <property type="project" value="InterPro"/>
</dbReference>
<keyword evidence="3" id="KW-1185">Reference proteome</keyword>
<dbReference type="Gene3D" id="3.40.630.30">
    <property type="match status" value="1"/>
</dbReference>
<dbReference type="InterPro" id="IPR016181">
    <property type="entry name" value="Acyl_CoA_acyltransferase"/>
</dbReference>
<dbReference type="InterPro" id="IPR000182">
    <property type="entry name" value="GNAT_dom"/>
</dbReference>
<name>A0A318EBW6_9GAMM</name>
<reference evidence="2 3" key="1">
    <citation type="submission" date="2018-04" db="EMBL/GenBank/DDBJ databases">
        <title>Genomic Encyclopedia of Type Strains, Phase IV (KMG-IV): sequencing the most valuable type-strain genomes for metagenomic binning, comparative biology and taxonomic classification.</title>
        <authorList>
            <person name="Goeker M."/>
        </authorList>
    </citation>
    <scope>NUCLEOTIDE SEQUENCE [LARGE SCALE GENOMIC DNA]</scope>
    <source>
        <strain evidence="2 3">DSM 104150</strain>
    </source>
</reference>
<evidence type="ECO:0000259" key="1">
    <source>
        <dbReference type="PROSITE" id="PS51186"/>
    </source>
</evidence>
<evidence type="ECO:0000313" key="2">
    <source>
        <dbReference type="EMBL" id="PXV67235.1"/>
    </source>
</evidence>
<dbReference type="CDD" id="cd04301">
    <property type="entry name" value="NAT_SF"/>
    <property type="match status" value="1"/>
</dbReference>
<protein>
    <submittedName>
        <fullName evidence="2">ElaA protein</fullName>
    </submittedName>
</protein>